<dbReference type="Proteomes" id="UP000433406">
    <property type="component" value="Unassembled WGS sequence"/>
</dbReference>
<dbReference type="EMBL" id="WLCI01000013">
    <property type="protein sequence ID" value="MTB95743.1"/>
    <property type="molecule type" value="Genomic_DNA"/>
</dbReference>
<dbReference type="RefSeq" id="WP_154615215.1">
    <property type="nucleotide sequence ID" value="NZ_CP053660.1"/>
</dbReference>
<reference evidence="1 2" key="1">
    <citation type="submission" date="2019-10" db="EMBL/GenBank/DDBJ databases">
        <title>Nocardioides novel species isolated from the excrement of Marmot.</title>
        <authorList>
            <person name="Zhang G."/>
        </authorList>
    </citation>
    <scope>NUCLEOTIDE SEQUENCE [LARGE SCALE GENOMIC DNA]</scope>
    <source>
        <strain evidence="2">zg-579</strain>
    </source>
</reference>
<protein>
    <submittedName>
        <fullName evidence="1">Uncharacterized protein</fullName>
    </submittedName>
</protein>
<evidence type="ECO:0000313" key="1">
    <source>
        <dbReference type="EMBL" id="MTB95743.1"/>
    </source>
</evidence>
<keyword evidence="2" id="KW-1185">Reference proteome</keyword>
<dbReference type="AlphaFoldDB" id="A0A6I3JCH8"/>
<organism evidence="1 2">
    <name type="scientific">Nocardioides marmotae</name>
    <dbReference type="NCBI Taxonomy" id="2663857"/>
    <lineage>
        <taxon>Bacteria</taxon>
        <taxon>Bacillati</taxon>
        <taxon>Actinomycetota</taxon>
        <taxon>Actinomycetes</taxon>
        <taxon>Propionibacteriales</taxon>
        <taxon>Nocardioidaceae</taxon>
        <taxon>Nocardioides</taxon>
    </lineage>
</organism>
<name>A0A6I3JCH8_9ACTN</name>
<comment type="caution">
    <text evidence="1">The sequence shown here is derived from an EMBL/GenBank/DDBJ whole genome shotgun (WGS) entry which is preliminary data.</text>
</comment>
<proteinExistence type="predicted"/>
<accession>A0A6I3JCH8</accession>
<evidence type="ECO:0000313" key="2">
    <source>
        <dbReference type="Proteomes" id="UP000433406"/>
    </source>
</evidence>
<gene>
    <name evidence="1" type="ORF">GGQ22_11670</name>
</gene>
<sequence length="51" mass="5418">MTAAGLAPPVALHMGALHGAEGFLVLLLALGPLLVAFVTVFYLRWRGEQEV</sequence>